<dbReference type="InterPro" id="IPR051781">
    <property type="entry name" value="Metallo-dep_Hydrolase"/>
</dbReference>
<dbReference type="Proteomes" id="UP001388673">
    <property type="component" value="Unassembled WGS sequence"/>
</dbReference>
<proteinExistence type="predicted"/>
<dbReference type="GeneID" id="92180980"/>
<dbReference type="InterPro" id="IPR032466">
    <property type="entry name" value="Metal_Hydrolase"/>
</dbReference>
<gene>
    <name evidence="3" type="ORF">IAR55_003722</name>
</gene>
<evidence type="ECO:0000259" key="2">
    <source>
        <dbReference type="Pfam" id="PF01979"/>
    </source>
</evidence>
<dbReference type="Pfam" id="PF01979">
    <property type="entry name" value="Amidohydro_1"/>
    <property type="match status" value="1"/>
</dbReference>
<dbReference type="SUPFAM" id="SSF51556">
    <property type="entry name" value="Metallo-dependent hydrolases"/>
    <property type="match status" value="1"/>
</dbReference>
<protein>
    <recommendedName>
        <fullName evidence="2">Amidohydrolase-related domain-containing protein</fullName>
    </recommendedName>
</protein>
<dbReference type="AlphaFoldDB" id="A0AAW0YKV2"/>
<evidence type="ECO:0000313" key="3">
    <source>
        <dbReference type="EMBL" id="KAK8853021.1"/>
    </source>
</evidence>
<feature type="domain" description="Amidohydrolase-related" evidence="2">
    <location>
        <begin position="104"/>
        <end position="404"/>
    </location>
</feature>
<dbReference type="KEGG" id="kne:92180980"/>
<dbReference type="PANTHER" id="PTHR43135">
    <property type="entry name" value="ALPHA-D-RIBOSE 1-METHYLPHOSPHONATE 5-TRIPHOSPHATE DIPHOSPHATASE"/>
    <property type="match status" value="1"/>
</dbReference>
<dbReference type="Gene3D" id="2.30.40.10">
    <property type="entry name" value="Urease, subunit C, domain 1"/>
    <property type="match status" value="1"/>
</dbReference>
<reference evidence="3 4" key="1">
    <citation type="journal article" date="2024" name="bioRxiv">
        <title>Comparative genomics of Cryptococcus and Kwoniella reveals pathogenesis evolution and contrasting karyotype dynamics via intercentromeric recombination or chromosome fusion.</title>
        <authorList>
            <person name="Coelho M.A."/>
            <person name="David-Palma M."/>
            <person name="Shea T."/>
            <person name="Bowers K."/>
            <person name="McGinley-Smith S."/>
            <person name="Mohammad A.W."/>
            <person name="Gnirke A."/>
            <person name="Yurkov A.M."/>
            <person name="Nowrousian M."/>
            <person name="Sun S."/>
            <person name="Cuomo C.A."/>
            <person name="Heitman J."/>
        </authorList>
    </citation>
    <scope>NUCLEOTIDE SEQUENCE [LARGE SCALE GENOMIC DNA]</scope>
    <source>
        <strain evidence="3 4">CBS 13917</strain>
    </source>
</reference>
<evidence type="ECO:0000313" key="4">
    <source>
        <dbReference type="Proteomes" id="UP001388673"/>
    </source>
</evidence>
<dbReference type="RefSeq" id="XP_066802207.1">
    <property type="nucleotide sequence ID" value="XM_066946828.1"/>
</dbReference>
<keyword evidence="4" id="KW-1185">Reference proteome</keyword>
<dbReference type="Gene3D" id="3.20.20.140">
    <property type="entry name" value="Metal-dependent hydrolases"/>
    <property type="match status" value="1"/>
</dbReference>
<dbReference type="GO" id="GO:0016810">
    <property type="term" value="F:hydrolase activity, acting on carbon-nitrogen (but not peptide) bonds"/>
    <property type="evidence" value="ECO:0007669"/>
    <property type="project" value="InterPro"/>
</dbReference>
<dbReference type="SUPFAM" id="SSF51338">
    <property type="entry name" value="Composite domain of metallo-dependent hydrolases"/>
    <property type="match status" value="1"/>
</dbReference>
<organism evidence="3 4">
    <name type="scientific">Kwoniella newhampshirensis</name>
    <dbReference type="NCBI Taxonomy" id="1651941"/>
    <lineage>
        <taxon>Eukaryota</taxon>
        <taxon>Fungi</taxon>
        <taxon>Dikarya</taxon>
        <taxon>Basidiomycota</taxon>
        <taxon>Agaricomycotina</taxon>
        <taxon>Tremellomycetes</taxon>
        <taxon>Tremellales</taxon>
        <taxon>Cryptococcaceae</taxon>
        <taxon>Kwoniella</taxon>
    </lineage>
</organism>
<accession>A0AAW0YKV2</accession>
<dbReference type="PANTHER" id="PTHR43135:SF3">
    <property type="entry name" value="ALPHA-D-RIBOSE 1-METHYLPHOSPHONATE 5-TRIPHOSPHATE DIPHOSPHATASE"/>
    <property type="match status" value="1"/>
</dbReference>
<feature type="region of interest" description="Disordered" evidence="1">
    <location>
        <begin position="1"/>
        <end position="26"/>
    </location>
</feature>
<dbReference type="InterPro" id="IPR011059">
    <property type="entry name" value="Metal-dep_hydrolase_composite"/>
</dbReference>
<sequence length="414" mass="44097">MTATRPGESVSSSSVQPTKSFPGPAATRPGYLPKLAVSPWIAPPPKGYVFKNAKVIDADSGSLLDGLQTVVVENGIISEVIPSGRWKANEDLDLDTVDVSGLYICPGLIDAHVHVTAVAGVKNMTELVYHTPEEDVALRQTYTLKEHPGCCGGFSLALGRVADGVPEVLRATREELMAGADFIKIMVGGGVLSETDAIESVQYTPEEVRACTQTAKSMGGRLGAVTAHAYTDEAVAHAVNNGVGGIEHGNLISAETAKMMAEKGIWLTPTLSCYGIMVRSPWEDFLPESGQVKNWEVMQNGLKALKLAHDAGVNICYGSDLLISMQALQTEEFTVRSEVLPSPAILRHATVNPAKMLKQEGKLGVIAPGAYADLIFLNQNPLSDITVLDRPEDHLKAVMKDGRVITSKIGGMNA</sequence>
<evidence type="ECO:0000256" key="1">
    <source>
        <dbReference type="SAM" id="MobiDB-lite"/>
    </source>
</evidence>
<comment type="caution">
    <text evidence="3">The sequence shown here is derived from an EMBL/GenBank/DDBJ whole genome shotgun (WGS) entry which is preliminary data.</text>
</comment>
<dbReference type="InterPro" id="IPR057744">
    <property type="entry name" value="OTAase-like"/>
</dbReference>
<dbReference type="CDD" id="cd01299">
    <property type="entry name" value="Met_dep_hydrolase_A"/>
    <property type="match status" value="1"/>
</dbReference>
<dbReference type="EMBL" id="JBCAWK010000007">
    <property type="protein sequence ID" value="KAK8853021.1"/>
    <property type="molecule type" value="Genomic_DNA"/>
</dbReference>
<name>A0AAW0YKV2_9TREE</name>
<dbReference type="InterPro" id="IPR006680">
    <property type="entry name" value="Amidohydro-rel"/>
</dbReference>